<accession>A0A543KQP4</accession>
<proteinExistence type="predicted"/>
<sequence>MLRPALSAVVALLALALVVESWARGYLPGDPHAVAGRMRNVVSLGSIGTGLAVASLLPLGPVLRTVLLALAVVAVVAALAYRLGWL</sequence>
<dbReference type="EMBL" id="VFPU01000001">
    <property type="protein sequence ID" value="TQM97396.1"/>
    <property type="molecule type" value="Genomic_DNA"/>
</dbReference>
<feature type="transmembrane region" description="Helical" evidence="1">
    <location>
        <begin position="66"/>
        <end position="85"/>
    </location>
</feature>
<dbReference type="RefSeq" id="WP_141818899.1">
    <property type="nucleotide sequence ID" value="NZ_BAAAIL010000002.1"/>
</dbReference>
<evidence type="ECO:0000313" key="3">
    <source>
        <dbReference type="Proteomes" id="UP000315133"/>
    </source>
</evidence>
<keyword evidence="1" id="KW-0472">Membrane</keyword>
<evidence type="ECO:0000313" key="2">
    <source>
        <dbReference type="EMBL" id="TQM97396.1"/>
    </source>
</evidence>
<comment type="caution">
    <text evidence="2">The sequence shown here is derived from an EMBL/GenBank/DDBJ whole genome shotgun (WGS) entry which is preliminary data.</text>
</comment>
<dbReference type="AlphaFoldDB" id="A0A543KQP4"/>
<keyword evidence="1" id="KW-1133">Transmembrane helix</keyword>
<reference evidence="2 3" key="1">
    <citation type="submission" date="2019-06" db="EMBL/GenBank/DDBJ databases">
        <title>Sequencing the genomes of 1000 actinobacteria strains.</title>
        <authorList>
            <person name="Klenk H.-P."/>
        </authorList>
    </citation>
    <scope>NUCLEOTIDE SEQUENCE [LARGE SCALE GENOMIC DNA]</scope>
    <source>
        <strain evidence="2 3">DSM 12362</strain>
    </source>
</reference>
<feature type="transmembrane region" description="Helical" evidence="1">
    <location>
        <begin position="41"/>
        <end position="59"/>
    </location>
</feature>
<organism evidence="2 3">
    <name type="scientific">Ornithinimicrobium humiphilum</name>
    <dbReference type="NCBI Taxonomy" id="125288"/>
    <lineage>
        <taxon>Bacteria</taxon>
        <taxon>Bacillati</taxon>
        <taxon>Actinomycetota</taxon>
        <taxon>Actinomycetes</taxon>
        <taxon>Micrococcales</taxon>
        <taxon>Ornithinimicrobiaceae</taxon>
        <taxon>Ornithinimicrobium</taxon>
    </lineage>
</organism>
<keyword evidence="3" id="KW-1185">Reference proteome</keyword>
<keyword evidence="1" id="KW-0812">Transmembrane</keyword>
<evidence type="ECO:0000256" key="1">
    <source>
        <dbReference type="SAM" id="Phobius"/>
    </source>
</evidence>
<dbReference type="Proteomes" id="UP000315133">
    <property type="component" value="Unassembled WGS sequence"/>
</dbReference>
<name>A0A543KQP4_9MICO</name>
<protein>
    <submittedName>
        <fullName evidence="2">Uncharacterized protein</fullName>
    </submittedName>
</protein>
<gene>
    <name evidence="2" type="ORF">FB476_2306</name>
</gene>